<dbReference type="RefSeq" id="WP_073597414.1">
    <property type="nucleotide sequence ID" value="NZ_MRCE01000070.1"/>
</dbReference>
<dbReference type="EMBL" id="MRCE01000070">
    <property type="protein sequence ID" value="OKH30171.1"/>
    <property type="molecule type" value="Genomic_DNA"/>
</dbReference>
<organism evidence="2 3">
    <name type="scientific">[Phormidium ambiguum] IAM M-71</name>
    <dbReference type="NCBI Taxonomy" id="454136"/>
    <lineage>
        <taxon>Bacteria</taxon>
        <taxon>Bacillati</taxon>
        <taxon>Cyanobacteriota</taxon>
        <taxon>Cyanophyceae</taxon>
        <taxon>Oscillatoriophycideae</taxon>
        <taxon>Aerosakkonematales</taxon>
        <taxon>Aerosakkonemataceae</taxon>
        <taxon>Floridanema</taxon>
    </lineage>
</organism>
<comment type="caution">
    <text evidence="2">The sequence shown here is derived from an EMBL/GenBank/DDBJ whole genome shotgun (WGS) entry which is preliminary data.</text>
</comment>
<name>A0A1U7I2A8_9CYAN</name>
<sequence length="184" mass="20344">MLFNQAVARYDSQISDIKAQIEALREKLSQVEHERQNLLATEQMWESAIAQITAAKAATEAIGQNELIKDAKAAIDAVFSELPQLSAWDKAEAEINAMEPNKPIDPTEGVIETEPTANATEADAIDVTAVESTDTKATEPTEAKPEWHALNWREFLKYAKGKNINTKGKTRAEIELLLLNQANQ</sequence>
<dbReference type="Proteomes" id="UP000185860">
    <property type="component" value="Unassembled WGS sequence"/>
</dbReference>
<evidence type="ECO:0000313" key="3">
    <source>
        <dbReference type="Proteomes" id="UP000185860"/>
    </source>
</evidence>
<accession>A0A1U7I2A8</accession>
<dbReference type="AlphaFoldDB" id="A0A1U7I2A8"/>
<reference evidence="2 3" key="1">
    <citation type="submission" date="2016-11" db="EMBL/GenBank/DDBJ databases">
        <title>Draft Genome Sequences of Nine Cyanobacterial Strains from Diverse Habitats.</title>
        <authorList>
            <person name="Zhu T."/>
            <person name="Hou S."/>
            <person name="Lu X."/>
            <person name="Hess W.R."/>
        </authorList>
    </citation>
    <scope>NUCLEOTIDE SEQUENCE [LARGE SCALE GENOMIC DNA]</scope>
    <source>
        <strain evidence="2 3">IAM M-71</strain>
    </source>
</reference>
<evidence type="ECO:0000313" key="2">
    <source>
        <dbReference type="EMBL" id="OKH30171.1"/>
    </source>
</evidence>
<keyword evidence="1" id="KW-0175">Coiled coil</keyword>
<gene>
    <name evidence="2" type="ORF">NIES2119_31365</name>
</gene>
<feature type="coiled-coil region" evidence="1">
    <location>
        <begin position="7"/>
        <end position="41"/>
    </location>
</feature>
<protein>
    <submittedName>
        <fullName evidence="2">Uncharacterized protein</fullName>
    </submittedName>
</protein>
<proteinExistence type="predicted"/>
<evidence type="ECO:0000256" key="1">
    <source>
        <dbReference type="SAM" id="Coils"/>
    </source>
</evidence>